<dbReference type="InterPro" id="IPR036864">
    <property type="entry name" value="Zn2-C6_fun-type_DNA-bd_sf"/>
</dbReference>
<keyword evidence="3" id="KW-0472">Membrane</keyword>
<dbReference type="Pfam" id="PF00172">
    <property type="entry name" value="Zn_clus"/>
    <property type="match status" value="1"/>
</dbReference>
<feature type="transmembrane region" description="Helical" evidence="3">
    <location>
        <begin position="559"/>
        <end position="584"/>
    </location>
</feature>
<organism evidence="5 6">
    <name type="scientific">Verruconis gallopava</name>
    <dbReference type="NCBI Taxonomy" id="253628"/>
    <lineage>
        <taxon>Eukaryota</taxon>
        <taxon>Fungi</taxon>
        <taxon>Dikarya</taxon>
        <taxon>Ascomycota</taxon>
        <taxon>Pezizomycotina</taxon>
        <taxon>Dothideomycetes</taxon>
        <taxon>Pleosporomycetidae</taxon>
        <taxon>Venturiales</taxon>
        <taxon>Sympoventuriaceae</taxon>
        <taxon>Verruconis</taxon>
    </lineage>
</organism>
<dbReference type="CDD" id="cd00067">
    <property type="entry name" value="GAL4"/>
    <property type="match status" value="1"/>
</dbReference>
<proteinExistence type="predicted"/>
<evidence type="ECO:0000256" key="3">
    <source>
        <dbReference type="SAM" id="Phobius"/>
    </source>
</evidence>
<dbReference type="GO" id="GO:0008270">
    <property type="term" value="F:zinc ion binding"/>
    <property type="evidence" value="ECO:0007669"/>
    <property type="project" value="InterPro"/>
</dbReference>
<name>A0A0D1YZG7_9PEZI</name>
<keyword evidence="3" id="KW-1133">Transmembrane helix</keyword>
<dbReference type="InterPro" id="IPR001138">
    <property type="entry name" value="Zn2Cys6_DnaBD"/>
</dbReference>
<keyword evidence="3" id="KW-0812">Transmembrane</keyword>
<reference evidence="5 6" key="1">
    <citation type="submission" date="2015-01" db="EMBL/GenBank/DDBJ databases">
        <title>The Genome Sequence of Ochroconis gallopava CBS43764.</title>
        <authorList>
            <consortium name="The Broad Institute Genomics Platform"/>
            <person name="Cuomo C."/>
            <person name="de Hoog S."/>
            <person name="Gorbushina A."/>
            <person name="Stielow B."/>
            <person name="Teixiera M."/>
            <person name="Abouelleil A."/>
            <person name="Chapman S.B."/>
            <person name="Priest M."/>
            <person name="Young S.K."/>
            <person name="Wortman J."/>
            <person name="Nusbaum C."/>
            <person name="Birren B."/>
        </authorList>
    </citation>
    <scope>NUCLEOTIDE SEQUENCE [LARGE SCALE GENOMIC DNA]</scope>
    <source>
        <strain evidence="5 6">CBS 43764</strain>
    </source>
</reference>
<dbReference type="SMART" id="SM00066">
    <property type="entry name" value="GAL4"/>
    <property type="match status" value="1"/>
</dbReference>
<feature type="transmembrane region" description="Helical" evidence="3">
    <location>
        <begin position="611"/>
        <end position="633"/>
    </location>
</feature>
<keyword evidence="6" id="KW-1185">Reference proteome</keyword>
<dbReference type="FunCoup" id="A0A0D1YZG7">
    <property type="interactions" value="464"/>
</dbReference>
<dbReference type="SMART" id="SM00906">
    <property type="entry name" value="Fungal_trans"/>
    <property type="match status" value="1"/>
</dbReference>
<dbReference type="CDD" id="cd12148">
    <property type="entry name" value="fungal_TF_MHR"/>
    <property type="match status" value="1"/>
</dbReference>
<dbReference type="GO" id="GO:0000981">
    <property type="term" value="F:DNA-binding transcription factor activity, RNA polymerase II-specific"/>
    <property type="evidence" value="ECO:0007669"/>
    <property type="project" value="InterPro"/>
</dbReference>
<dbReference type="AlphaFoldDB" id="A0A0D1YZG7"/>
<dbReference type="InterPro" id="IPR007219">
    <property type="entry name" value="XnlR_reg_dom"/>
</dbReference>
<sequence length="775" mass="86915">MAPREGPKCPLACNYCRLKKAKCNGVRPCNNCVSRRENCVFAPAPQRKRKKAADSAKILEDRLARMESLFNAVVTERTPNSRNEVETEIFSIADARTPHVQSNRILHAASKTSLSSQPEPEIGNLPVNPTSDDVALNIVNENGVADQDYRDRGDIPDIEMSLSSWSDSVTNENNPARASYAPFDSEQIVGADQDARIAIVKEAPLLTPKTWAEDSVVSPQISNFEHHGPTSYLSICSHPAVRWISQMGSAPDFVSTAQNFSLNTTRTLKLDSKLSTERAPEPDADIARIYCDAYFQYSMEGVFGVVDRKQFETKLEAQFCGDLKNDDPEWYALRNAVYASGCKVYLSRLSRSNSFVKSQEQAWKYFENALSVHTELIYMRSSLMAIQALVTMAFFTEGLGNPALEYMLISNAVRLAQSKGLHRQPSDAWKMNESEIQRRSWLFWVIYSYDKHIAFRSGRPSAIDDDDISCDMPKLNVENGIPDKEFVVEVIKHAKIASRIAKDLTSAKSSKQSPDLLAQRAQELEKQLKEWRESIPASIPSLKSANSTMIPGGNSYHAIYLHFAYFGSLVAIHSIFAYPWYYFAYSDRQSSSLKDQVSTSAKAVMEASREIVLATRLVFFYPLLGLINIFIHILKNPNLPTIASDLALMDIVAGHFAYLSYHSDSRLSFPFIEDIIRIARTVVKRAKDKDLASPTQLEGTERIILNSMNGVESQIFSSDAIENFDQFDFTQESWPTFMPSISQVSSMAADCFRLGEVEPSFELRHPEESVILSGT</sequence>
<dbReference type="RefSeq" id="XP_016215951.1">
    <property type="nucleotide sequence ID" value="XM_016356428.1"/>
</dbReference>
<dbReference type="OrthoDB" id="39175at2759"/>
<evidence type="ECO:0000256" key="2">
    <source>
        <dbReference type="ARBA" id="ARBA00023242"/>
    </source>
</evidence>
<protein>
    <recommendedName>
        <fullName evidence="4">Zn(2)-C6 fungal-type domain-containing protein</fullName>
    </recommendedName>
</protein>
<keyword evidence="1" id="KW-0479">Metal-binding</keyword>
<keyword evidence="2" id="KW-0539">Nucleus</keyword>
<dbReference type="PANTHER" id="PTHR46910">
    <property type="entry name" value="TRANSCRIPTION FACTOR PDR1"/>
    <property type="match status" value="1"/>
</dbReference>
<evidence type="ECO:0000256" key="1">
    <source>
        <dbReference type="ARBA" id="ARBA00022723"/>
    </source>
</evidence>
<gene>
    <name evidence="5" type="ORF">PV09_03253</name>
</gene>
<evidence type="ECO:0000313" key="6">
    <source>
        <dbReference type="Proteomes" id="UP000053259"/>
    </source>
</evidence>
<dbReference type="STRING" id="253628.A0A0D1YZG7"/>
<dbReference type="PROSITE" id="PS00463">
    <property type="entry name" value="ZN2_CY6_FUNGAL_1"/>
    <property type="match status" value="1"/>
</dbReference>
<dbReference type="GO" id="GO:0006351">
    <property type="term" value="P:DNA-templated transcription"/>
    <property type="evidence" value="ECO:0007669"/>
    <property type="project" value="InterPro"/>
</dbReference>
<dbReference type="Pfam" id="PF04082">
    <property type="entry name" value="Fungal_trans"/>
    <property type="match status" value="1"/>
</dbReference>
<dbReference type="InterPro" id="IPR050987">
    <property type="entry name" value="AtrR-like"/>
</dbReference>
<dbReference type="PANTHER" id="PTHR46910:SF25">
    <property type="entry name" value="ABC-TRANSPORTER-REGULATING TRANSCRIPTION FACTOR"/>
    <property type="match status" value="1"/>
</dbReference>
<dbReference type="PROSITE" id="PS50048">
    <property type="entry name" value="ZN2_CY6_FUNGAL_2"/>
    <property type="match status" value="1"/>
</dbReference>
<dbReference type="VEuPathDB" id="FungiDB:PV09_03253"/>
<feature type="domain" description="Zn(2)-C6 fungal-type" evidence="4">
    <location>
        <begin position="12"/>
        <end position="41"/>
    </location>
</feature>
<evidence type="ECO:0000259" key="4">
    <source>
        <dbReference type="PROSITE" id="PS50048"/>
    </source>
</evidence>
<dbReference type="Proteomes" id="UP000053259">
    <property type="component" value="Unassembled WGS sequence"/>
</dbReference>
<dbReference type="InParanoid" id="A0A0D1YZG7"/>
<accession>A0A0D1YZG7</accession>
<dbReference type="SUPFAM" id="SSF57701">
    <property type="entry name" value="Zn2/Cys6 DNA-binding domain"/>
    <property type="match status" value="1"/>
</dbReference>
<evidence type="ECO:0000313" key="5">
    <source>
        <dbReference type="EMBL" id="KIW06082.1"/>
    </source>
</evidence>
<dbReference type="HOGENOM" id="CLU_016058_0_0_1"/>
<dbReference type="GO" id="GO:0003677">
    <property type="term" value="F:DNA binding"/>
    <property type="evidence" value="ECO:0007669"/>
    <property type="project" value="InterPro"/>
</dbReference>
<dbReference type="EMBL" id="KN847536">
    <property type="protein sequence ID" value="KIW06082.1"/>
    <property type="molecule type" value="Genomic_DNA"/>
</dbReference>
<dbReference type="Gene3D" id="4.10.240.10">
    <property type="entry name" value="Zn(2)-C6 fungal-type DNA-binding domain"/>
    <property type="match status" value="1"/>
</dbReference>
<dbReference type="GeneID" id="27311226"/>